<dbReference type="GO" id="GO:0016757">
    <property type="term" value="F:glycosyltransferase activity"/>
    <property type="evidence" value="ECO:0007669"/>
    <property type="project" value="InterPro"/>
</dbReference>
<dbReference type="PANTHER" id="PTHR45947:SF3">
    <property type="entry name" value="SULFOQUINOVOSYL TRANSFERASE SQD2"/>
    <property type="match status" value="1"/>
</dbReference>
<organism evidence="2 3">
    <name type="scientific">Candidatus Daviesbacteria bacterium RIFOXYD1_FULL_41_10</name>
    <dbReference type="NCBI Taxonomy" id="1797801"/>
    <lineage>
        <taxon>Bacteria</taxon>
        <taxon>Candidatus Daviesiibacteriota</taxon>
    </lineage>
</organism>
<reference evidence="2 3" key="1">
    <citation type="journal article" date="2016" name="Nat. Commun.">
        <title>Thousands of microbial genomes shed light on interconnected biogeochemical processes in an aquifer system.</title>
        <authorList>
            <person name="Anantharaman K."/>
            <person name="Brown C.T."/>
            <person name="Hug L.A."/>
            <person name="Sharon I."/>
            <person name="Castelle C.J."/>
            <person name="Probst A.J."/>
            <person name="Thomas B.C."/>
            <person name="Singh A."/>
            <person name="Wilkins M.J."/>
            <person name="Karaoz U."/>
            <person name="Brodie E.L."/>
            <person name="Williams K.H."/>
            <person name="Hubbard S.S."/>
            <person name="Banfield J.F."/>
        </authorList>
    </citation>
    <scope>NUCLEOTIDE SEQUENCE [LARGE SCALE GENOMIC DNA]</scope>
</reference>
<sequence length="319" mass="35620">MDQKKLKIVFLSEFIGKVDRGAETYVLELSKRLAQKFQVDILAGKDSGSLKKIVSGGYDWVIPTNGRTQALMASLGRVPGKYKTLISGQSGVGRDDIWNIAITVPNIYVALTDYEMRWARKWAWKTKIVKIPNGVNLEKFNPKGGRVNFNLPGPIILSVGALDWYKHHERTIKAMAKIKTGSLVIIGAGPKKKELEEMGNSLLGKDRFKILSITFEKIPKYYRSADLFVLPSWDREAFGIVYLEAMASNLPVVAPDDLARREIVGDGGILVDTPDAEKYAAAIGEVLSKKWGDTPRKQAENFSWDNAAVLYEKLFKELV</sequence>
<feature type="domain" description="Glycosyl transferase family 1" evidence="1">
    <location>
        <begin position="149"/>
        <end position="301"/>
    </location>
</feature>
<comment type="caution">
    <text evidence="2">The sequence shown here is derived from an EMBL/GenBank/DDBJ whole genome shotgun (WGS) entry which is preliminary data.</text>
</comment>
<dbReference type="Gene3D" id="3.40.50.2000">
    <property type="entry name" value="Glycogen Phosphorylase B"/>
    <property type="match status" value="2"/>
</dbReference>
<proteinExistence type="predicted"/>
<dbReference type="InterPro" id="IPR050194">
    <property type="entry name" value="Glycosyltransferase_grp1"/>
</dbReference>
<gene>
    <name evidence="2" type="ORF">A2617_04055</name>
</gene>
<dbReference type="Pfam" id="PF00534">
    <property type="entry name" value="Glycos_transf_1"/>
    <property type="match status" value="1"/>
</dbReference>
<dbReference type="CDD" id="cd03801">
    <property type="entry name" value="GT4_PimA-like"/>
    <property type="match status" value="1"/>
</dbReference>
<evidence type="ECO:0000259" key="1">
    <source>
        <dbReference type="Pfam" id="PF00534"/>
    </source>
</evidence>
<evidence type="ECO:0000313" key="2">
    <source>
        <dbReference type="EMBL" id="OGE71081.1"/>
    </source>
</evidence>
<dbReference type="SUPFAM" id="SSF53756">
    <property type="entry name" value="UDP-Glycosyltransferase/glycogen phosphorylase"/>
    <property type="match status" value="1"/>
</dbReference>
<accession>A0A1F5N0E7</accession>
<protein>
    <recommendedName>
        <fullName evidence="1">Glycosyl transferase family 1 domain-containing protein</fullName>
    </recommendedName>
</protein>
<dbReference type="EMBL" id="MFEC01000019">
    <property type="protein sequence ID" value="OGE71081.1"/>
    <property type="molecule type" value="Genomic_DNA"/>
</dbReference>
<dbReference type="Proteomes" id="UP000177135">
    <property type="component" value="Unassembled WGS sequence"/>
</dbReference>
<dbReference type="AlphaFoldDB" id="A0A1F5N0E7"/>
<evidence type="ECO:0000313" key="3">
    <source>
        <dbReference type="Proteomes" id="UP000177135"/>
    </source>
</evidence>
<dbReference type="InterPro" id="IPR001296">
    <property type="entry name" value="Glyco_trans_1"/>
</dbReference>
<name>A0A1F5N0E7_9BACT</name>
<dbReference type="PANTHER" id="PTHR45947">
    <property type="entry name" value="SULFOQUINOVOSYL TRANSFERASE SQD2"/>
    <property type="match status" value="1"/>
</dbReference>